<dbReference type="InterPro" id="IPR011650">
    <property type="entry name" value="Peptidase_M20_dimer"/>
</dbReference>
<proteinExistence type="predicted"/>
<organism evidence="7 8">
    <name type="scientific">Hymenobacter coccineus</name>
    <dbReference type="NCBI Taxonomy" id="1908235"/>
    <lineage>
        <taxon>Bacteria</taxon>
        <taxon>Pseudomonadati</taxon>
        <taxon>Bacteroidota</taxon>
        <taxon>Cytophagia</taxon>
        <taxon>Cytophagales</taxon>
        <taxon>Hymenobacteraceae</taxon>
        <taxon>Hymenobacter</taxon>
    </lineage>
</organism>
<dbReference type="Gene3D" id="3.40.630.10">
    <property type="entry name" value="Zn peptidases"/>
    <property type="match status" value="1"/>
</dbReference>
<dbReference type="RefSeq" id="WP_070747327.1">
    <property type="nucleotide sequence ID" value="NZ_MDZA01000448.1"/>
</dbReference>
<feature type="domain" description="Peptidase M20 dimerisation" evidence="6">
    <location>
        <begin position="169"/>
        <end position="269"/>
    </location>
</feature>
<keyword evidence="5" id="KW-0170">Cobalt</keyword>
<reference evidence="7 8" key="1">
    <citation type="submission" date="2016-08" db="EMBL/GenBank/DDBJ databases">
        <title>Hymenobacter coccineus sp. nov., Hymenobacter lapidarius sp. nov. and Hymenobacter glacialis sp. nov., isolated from Antarctic soil.</title>
        <authorList>
            <person name="Sedlacek I."/>
            <person name="Kralova S."/>
            <person name="Kyrova K."/>
            <person name="Maslanova I."/>
            <person name="Stankova E."/>
            <person name="Vrbovska V."/>
            <person name="Nemec M."/>
            <person name="Bartak M."/>
            <person name="Svec P."/>
            <person name="Busse H.-J."/>
            <person name="Pantucek R."/>
        </authorList>
    </citation>
    <scope>NUCLEOTIDE SEQUENCE [LARGE SCALE GENOMIC DNA]</scope>
    <source>
        <strain evidence="7 8">CCM 8649</strain>
    </source>
</reference>
<evidence type="ECO:0000256" key="2">
    <source>
        <dbReference type="ARBA" id="ARBA00022723"/>
    </source>
</evidence>
<dbReference type="Pfam" id="PF07687">
    <property type="entry name" value="M20_dimer"/>
    <property type="match status" value="1"/>
</dbReference>
<dbReference type="GO" id="GO:0046872">
    <property type="term" value="F:metal ion binding"/>
    <property type="evidence" value="ECO:0007669"/>
    <property type="project" value="UniProtKB-KW"/>
</dbReference>
<dbReference type="InterPro" id="IPR050072">
    <property type="entry name" value="Peptidase_M20A"/>
</dbReference>
<evidence type="ECO:0000256" key="3">
    <source>
        <dbReference type="ARBA" id="ARBA00022801"/>
    </source>
</evidence>
<dbReference type="Gene3D" id="3.30.70.360">
    <property type="match status" value="1"/>
</dbReference>
<keyword evidence="3" id="KW-0378">Hydrolase</keyword>
<name>A0A1G1SSE2_9BACT</name>
<dbReference type="SUPFAM" id="SSF53187">
    <property type="entry name" value="Zn-dependent exopeptidases"/>
    <property type="match status" value="1"/>
</dbReference>
<dbReference type="EMBL" id="MDZA01000448">
    <property type="protein sequence ID" value="OGX81525.1"/>
    <property type="molecule type" value="Genomic_DNA"/>
</dbReference>
<keyword evidence="8" id="KW-1185">Reference proteome</keyword>
<dbReference type="Proteomes" id="UP000177506">
    <property type="component" value="Unassembled WGS sequence"/>
</dbReference>
<accession>A0A1G1SSE2</accession>
<sequence length="354" mass="38043">MPELAALTEAAVALLEQLIATPSFSREEGATATLIFDFLTVHGALPQRQGNNVWAVAPGYVPDRPTVLLNSHHDTVKPGAAWTYAPFAATWEGDKLTGLGSNDAGASAVSLLAAFLHLKDQPRAYNLICAITAEEEISGANGIAKLLPELGPIALGIVGEPTQMQLAVAEKGLLVLDCLARGKTGHAARDEGDNALYRALDDIAWLRRNQLPRVSPMLGPVKTTATQINAGQQHNVVPDECRFVVDVRTNELYANAEVVEILQQNLRSEITPRSLRLNSSRIAADHPIVQRGRALGKETYGSPTLSDQALMPFATVKIGPGDSARSHTPDEFILRSEIISGVRDYVALLTDLEI</sequence>
<dbReference type="AlphaFoldDB" id="A0A1G1SSE2"/>
<dbReference type="SUPFAM" id="SSF55031">
    <property type="entry name" value="Bacterial exopeptidase dimerisation domain"/>
    <property type="match status" value="1"/>
</dbReference>
<dbReference type="PANTHER" id="PTHR43808:SF31">
    <property type="entry name" value="N-ACETYL-L-CITRULLINE DEACETYLASE"/>
    <property type="match status" value="1"/>
</dbReference>
<keyword evidence="4" id="KW-0862">Zinc</keyword>
<evidence type="ECO:0000313" key="7">
    <source>
        <dbReference type="EMBL" id="OGX81525.1"/>
    </source>
</evidence>
<dbReference type="InterPro" id="IPR001261">
    <property type="entry name" value="ArgE/DapE_CS"/>
</dbReference>
<evidence type="ECO:0000256" key="5">
    <source>
        <dbReference type="ARBA" id="ARBA00023285"/>
    </source>
</evidence>
<dbReference type="PROSITE" id="PS00758">
    <property type="entry name" value="ARGE_DAPE_CPG2_1"/>
    <property type="match status" value="1"/>
</dbReference>
<dbReference type="OrthoDB" id="9792335at2"/>
<dbReference type="Pfam" id="PF01546">
    <property type="entry name" value="Peptidase_M20"/>
    <property type="match status" value="1"/>
</dbReference>
<gene>
    <name evidence="7" type="ORF">BEN49_03215</name>
</gene>
<dbReference type="GO" id="GO:0006526">
    <property type="term" value="P:L-arginine biosynthetic process"/>
    <property type="evidence" value="ECO:0007669"/>
    <property type="project" value="TreeGrafter"/>
</dbReference>
<evidence type="ECO:0000259" key="6">
    <source>
        <dbReference type="Pfam" id="PF07687"/>
    </source>
</evidence>
<dbReference type="GO" id="GO:0008777">
    <property type="term" value="F:acetylornithine deacetylase activity"/>
    <property type="evidence" value="ECO:0007669"/>
    <property type="project" value="TreeGrafter"/>
</dbReference>
<keyword evidence="2" id="KW-0479">Metal-binding</keyword>
<protein>
    <submittedName>
        <fullName evidence="7">Acetylornithine deacetylase</fullName>
    </submittedName>
</protein>
<dbReference type="PANTHER" id="PTHR43808">
    <property type="entry name" value="ACETYLORNITHINE DEACETYLASE"/>
    <property type="match status" value="1"/>
</dbReference>
<comment type="cofactor">
    <cofactor evidence="1">
        <name>Zn(2+)</name>
        <dbReference type="ChEBI" id="CHEBI:29105"/>
    </cofactor>
</comment>
<evidence type="ECO:0000256" key="1">
    <source>
        <dbReference type="ARBA" id="ARBA00001947"/>
    </source>
</evidence>
<dbReference type="CDD" id="cd05651">
    <property type="entry name" value="M20_ArgE_DapE-like"/>
    <property type="match status" value="1"/>
</dbReference>
<evidence type="ECO:0000256" key="4">
    <source>
        <dbReference type="ARBA" id="ARBA00022833"/>
    </source>
</evidence>
<dbReference type="InterPro" id="IPR002933">
    <property type="entry name" value="Peptidase_M20"/>
</dbReference>
<evidence type="ECO:0000313" key="8">
    <source>
        <dbReference type="Proteomes" id="UP000177506"/>
    </source>
</evidence>
<comment type="caution">
    <text evidence="7">The sequence shown here is derived from an EMBL/GenBank/DDBJ whole genome shotgun (WGS) entry which is preliminary data.</text>
</comment>
<dbReference type="InterPro" id="IPR036264">
    <property type="entry name" value="Bact_exopeptidase_dim_dom"/>
</dbReference>